<dbReference type="AlphaFoldDB" id="A0A1R4G3E8"/>
<sequence length="91" mass="10283">MNARTIRISSRELVEILAGKRTLADNGAKHVEKARALGRSQPNHAQAAFDRNLREGRLPDIIQVIKAGENEEDDWIEFRFGEPDPAISTFR</sequence>
<protein>
    <submittedName>
        <fullName evidence="1">Uncharacterized protein</fullName>
    </submittedName>
</protein>
<dbReference type="Proteomes" id="UP000195766">
    <property type="component" value="Unassembled WGS sequence"/>
</dbReference>
<reference evidence="1 2" key="1">
    <citation type="submission" date="2017-02" db="EMBL/GenBank/DDBJ databases">
        <authorList>
            <person name="Peterson S.W."/>
        </authorList>
    </citation>
    <scope>NUCLEOTIDE SEQUENCE [LARGE SCALE GENOMIC DNA]</scope>
    <source>
        <strain evidence="1 2">3F5N</strain>
    </source>
</reference>
<evidence type="ECO:0000313" key="2">
    <source>
        <dbReference type="Proteomes" id="UP000195766"/>
    </source>
</evidence>
<accession>A0A1R4G3E8</accession>
<dbReference type="EMBL" id="FUIE01000048">
    <property type="protein sequence ID" value="SJM62613.1"/>
    <property type="molecule type" value="Genomic_DNA"/>
</dbReference>
<proteinExistence type="predicted"/>
<organism evidence="1 2">
    <name type="scientific">Brevundimonas diminuta 3F5N</name>
    <dbReference type="NCBI Taxonomy" id="1255603"/>
    <lineage>
        <taxon>Bacteria</taxon>
        <taxon>Pseudomonadati</taxon>
        <taxon>Pseudomonadota</taxon>
        <taxon>Alphaproteobacteria</taxon>
        <taxon>Caulobacterales</taxon>
        <taxon>Caulobacteraceae</taxon>
        <taxon>Brevundimonas</taxon>
    </lineage>
</organism>
<evidence type="ECO:0000313" key="1">
    <source>
        <dbReference type="EMBL" id="SJM62613.1"/>
    </source>
</evidence>
<gene>
    <name evidence="1" type="ORF">FM111_08995</name>
</gene>
<name>A0A1R4G3E8_BREDI</name>